<evidence type="ECO:0000313" key="3">
    <source>
        <dbReference type="Proteomes" id="UP000297245"/>
    </source>
</evidence>
<organism evidence="2 3">
    <name type="scientific">Dendrothele bispora (strain CBS 962.96)</name>
    <dbReference type="NCBI Taxonomy" id="1314807"/>
    <lineage>
        <taxon>Eukaryota</taxon>
        <taxon>Fungi</taxon>
        <taxon>Dikarya</taxon>
        <taxon>Basidiomycota</taxon>
        <taxon>Agaricomycotina</taxon>
        <taxon>Agaricomycetes</taxon>
        <taxon>Agaricomycetidae</taxon>
        <taxon>Agaricales</taxon>
        <taxon>Agaricales incertae sedis</taxon>
        <taxon>Dendrothele</taxon>
    </lineage>
</organism>
<dbReference type="OrthoDB" id="5427664at2759"/>
<gene>
    <name evidence="2" type="ORF">K435DRAFT_259996</name>
</gene>
<dbReference type="EMBL" id="ML179037">
    <property type="protein sequence ID" value="THV07512.1"/>
    <property type="molecule type" value="Genomic_DNA"/>
</dbReference>
<keyword evidence="1" id="KW-1133">Transmembrane helix</keyword>
<dbReference type="Proteomes" id="UP000297245">
    <property type="component" value="Unassembled WGS sequence"/>
</dbReference>
<keyword evidence="1" id="KW-0812">Transmembrane</keyword>
<name>A0A4S8MWL0_DENBC</name>
<evidence type="ECO:0000313" key="2">
    <source>
        <dbReference type="EMBL" id="THV07512.1"/>
    </source>
</evidence>
<keyword evidence="3" id="KW-1185">Reference proteome</keyword>
<accession>A0A4S8MWL0</accession>
<evidence type="ECO:0000256" key="1">
    <source>
        <dbReference type="SAM" id="Phobius"/>
    </source>
</evidence>
<keyword evidence="1" id="KW-0472">Membrane</keyword>
<feature type="transmembrane region" description="Helical" evidence="1">
    <location>
        <begin position="77"/>
        <end position="96"/>
    </location>
</feature>
<feature type="transmembrane region" description="Helical" evidence="1">
    <location>
        <begin position="45"/>
        <end position="65"/>
    </location>
</feature>
<proteinExistence type="predicted"/>
<sequence length="145" mass="16100">MSNNTNSQPECNIVDEDIAGPGVRVSFYVQTFLLVLLVDRSWQDAPVALWTFIATSFGLTLAAIINRSELVLLEAMQVSNLVWLANFGTFVALASYSRRKAASKKSGKKAASKKLPSHMIKPDYGVKYGAMLQTLFSMLLTIYMW</sequence>
<dbReference type="AlphaFoldDB" id="A0A4S8MWL0"/>
<protein>
    <submittedName>
        <fullName evidence="2">Uncharacterized protein</fullName>
    </submittedName>
</protein>
<reference evidence="2 3" key="1">
    <citation type="journal article" date="2019" name="Nat. Ecol. Evol.">
        <title>Megaphylogeny resolves global patterns of mushroom evolution.</title>
        <authorList>
            <person name="Varga T."/>
            <person name="Krizsan K."/>
            <person name="Foldi C."/>
            <person name="Dima B."/>
            <person name="Sanchez-Garcia M."/>
            <person name="Sanchez-Ramirez S."/>
            <person name="Szollosi G.J."/>
            <person name="Szarkandi J.G."/>
            <person name="Papp V."/>
            <person name="Albert L."/>
            <person name="Andreopoulos W."/>
            <person name="Angelini C."/>
            <person name="Antonin V."/>
            <person name="Barry K.W."/>
            <person name="Bougher N.L."/>
            <person name="Buchanan P."/>
            <person name="Buyck B."/>
            <person name="Bense V."/>
            <person name="Catcheside P."/>
            <person name="Chovatia M."/>
            <person name="Cooper J."/>
            <person name="Damon W."/>
            <person name="Desjardin D."/>
            <person name="Finy P."/>
            <person name="Geml J."/>
            <person name="Haridas S."/>
            <person name="Hughes K."/>
            <person name="Justo A."/>
            <person name="Karasinski D."/>
            <person name="Kautmanova I."/>
            <person name="Kiss B."/>
            <person name="Kocsube S."/>
            <person name="Kotiranta H."/>
            <person name="LaButti K.M."/>
            <person name="Lechner B.E."/>
            <person name="Liimatainen K."/>
            <person name="Lipzen A."/>
            <person name="Lukacs Z."/>
            <person name="Mihaltcheva S."/>
            <person name="Morgado L.N."/>
            <person name="Niskanen T."/>
            <person name="Noordeloos M.E."/>
            <person name="Ohm R.A."/>
            <person name="Ortiz-Santana B."/>
            <person name="Ovrebo C."/>
            <person name="Racz N."/>
            <person name="Riley R."/>
            <person name="Savchenko A."/>
            <person name="Shiryaev A."/>
            <person name="Soop K."/>
            <person name="Spirin V."/>
            <person name="Szebenyi C."/>
            <person name="Tomsovsky M."/>
            <person name="Tulloss R.E."/>
            <person name="Uehling J."/>
            <person name="Grigoriev I.V."/>
            <person name="Vagvolgyi C."/>
            <person name="Papp T."/>
            <person name="Martin F.M."/>
            <person name="Miettinen O."/>
            <person name="Hibbett D.S."/>
            <person name="Nagy L.G."/>
        </authorList>
    </citation>
    <scope>NUCLEOTIDE SEQUENCE [LARGE SCALE GENOMIC DNA]</scope>
    <source>
        <strain evidence="2 3">CBS 962.96</strain>
    </source>
</reference>